<evidence type="ECO:0000313" key="3">
    <source>
        <dbReference type="EMBL" id="KDN65692.1"/>
    </source>
</evidence>
<dbReference type="AlphaFoldDB" id="A0A066X9W6"/>
<evidence type="ECO:0000313" key="4">
    <source>
        <dbReference type="Proteomes" id="UP000027238"/>
    </source>
</evidence>
<evidence type="ECO:0000256" key="1">
    <source>
        <dbReference type="SAM" id="MobiDB-lite"/>
    </source>
</evidence>
<feature type="transmembrane region" description="Helical" evidence="2">
    <location>
        <begin position="65"/>
        <end position="86"/>
    </location>
</feature>
<keyword evidence="2" id="KW-0812">Transmembrane</keyword>
<dbReference type="OMA" id="HNCIGLP"/>
<dbReference type="EMBL" id="JMSE01001006">
    <property type="protein sequence ID" value="KDN65692.1"/>
    <property type="molecule type" value="Genomic_DNA"/>
</dbReference>
<evidence type="ECO:0000256" key="2">
    <source>
        <dbReference type="SAM" id="Phobius"/>
    </source>
</evidence>
<keyword evidence="4" id="KW-1185">Reference proteome</keyword>
<feature type="region of interest" description="Disordered" evidence="1">
    <location>
        <begin position="168"/>
        <end position="211"/>
    </location>
</feature>
<dbReference type="eggNOG" id="ENOG502T6GQ">
    <property type="taxonomic scope" value="Eukaryota"/>
</dbReference>
<name>A0A066X9W6_COLSU</name>
<dbReference type="Proteomes" id="UP000027238">
    <property type="component" value="Unassembled WGS sequence"/>
</dbReference>
<gene>
    <name evidence="3" type="ORF">CSUB01_11719</name>
</gene>
<comment type="caution">
    <text evidence="3">The sequence shown here is derived from an EMBL/GenBank/DDBJ whole genome shotgun (WGS) entry which is preliminary data.</text>
</comment>
<dbReference type="OrthoDB" id="4843010at2759"/>
<accession>A0A066X9W6</accession>
<feature type="transmembrane region" description="Helical" evidence="2">
    <location>
        <begin position="136"/>
        <end position="158"/>
    </location>
</feature>
<organism evidence="3 4">
    <name type="scientific">Colletotrichum sublineola</name>
    <name type="common">Sorghum anthracnose fungus</name>
    <dbReference type="NCBI Taxonomy" id="1173701"/>
    <lineage>
        <taxon>Eukaryota</taxon>
        <taxon>Fungi</taxon>
        <taxon>Dikarya</taxon>
        <taxon>Ascomycota</taxon>
        <taxon>Pezizomycotina</taxon>
        <taxon>Sordariomycetes</taxon>
        <taxon>Hypocreomycetidae</taxon>
        <taxon>Glomerellales</taxon>
        <taxon>Glomerellaceae</taxon>
        <taxon>Colletotrichum</taxon>
        <taxon>Colletotrichum graminicola species complex</taxon>
    </lineage>
</organism>
<protein>
    <submittedName>
        <fullName evidence="3">Uncharacterized protein</fullName>
    </submittedName>
</protein>
<dbReference type="HOGENOM" id="CLU_1299609_0_0_1"/>
<keyword evidence="2" id="KW-0472">Membrane</keyword>
<keyword evidence="2" id="KW-1133">Transmembrane helix</keyword>
<reference evidence="4" key="1">
    <citation type="journal article" date="2014" name="Genome Announc.">
        <title>Draft genome sequence of Colletotrichum sublineola, a destructive pathogen of cultivated sorghum.</title>
        <authorList>
            <person name="Baroncelli R."/>
            <person name="Sanz-Martin J.M."/>
            <person name="Rech G.E."/>
            <person name="Sukno S.A."/>
            <person name="Thon M.R."/>
        </authorList>
    </citation>
    <scope>NUCLEOTIDE SEQUENCE [LARGE SCALE GENOMIC DNA]</scope>
    <source>
        <strain evidence="4">TX430BB</strain>
    </source>
</reference>
<feature type="transmembrane region" description="Helical" evidence="2">
    <location>
        <begin position="34"/>
        <end position="53"/>
    </location>
</feature>
<sequence length="211" mass="23682">MPRRFVPYAWHGPDPVIRRRTQQTTSLYHSAPRIVLAVLVLSIASSVLLATLCSMMRPDEVSHSIVVCFAILLGITQNVVLFNVVLHNCIGLPPASIGATVFAYYTLWTTVQAVGFVGLGQAQLHTWPRLVRNVCALWMVLTILNVWLFMIALFVVFAERRRFQTVRRSNATRRTEARPPPATRDARDEEAASSVQPPPYVSVRETKNEDA</sequence>
<proteinExistence type="predicted"/>